<comment type="similarity">
    <text evidence="12">Belongs to the rotavirus VP7 family.</text>
</comment>
<keyword evidence="10 12" id="KW-0325">Glycoprotein</keyword>
<evidence type="ECO:0000256" key="9">
    <source>
        <dbReference type="ARBA" id="ARBA00023157"/>
    </source>
</evidence>
<dbReference type="InterPro" id="IPR001963">
    <property type="entry name" value="VP7"/>
</dbReference>
<comment type="subunit">
    <text evidence="12">Homotrimer; disulfide-linked. 2 Ca(2+) ions bound at each subunit interface in the trimer hold the trimer together. Interacts with the intermediate capsid protein VP6. Interacts with the outer capsid protein VP5*.</text>
</comment>
<dbReference type="GeneID" id="16414229"/>
<evidence type="ECO:0000256" key="4">
    <source>
        <dbReference type="ARBA" id="ARBA00022723"/>
    </source>
</evidence>
<dbReference type="GO" id="GO:0016020">
    <property type="term" value="C:membrane"/>
    <property type="evidence" value="ECO:0007669"/>
    <property type="project" value="InterPro"/>
</dbReference>
<evidence type="ECO:0000256" key="8">
    <source>
        <dbReference type="ARBA" id="ARBA00022844"/>
    </source>
</evidence>
<evidence type="ECO:0000313" key="13">
    <source>
        <dbReference type="EMBL" id="AFL91896.1"/>
    </source>
</evidence>
<dbReference type="OrthoDB" id="32622at10239"/>
<evidence type="ECO:0000313" key="14">
    <source>
        <dbReference type="Proteomes" id="UP000202712"/>
    </source>
</evidence>
<dbReference type="RefSeq" id="YP_008136233.1">
    <property type="nucleotide sequence ID" value="NC_021582.1"/>
</dbReference>
<keyword evidence="11 12" id="KW-1038">Host endoplasmic reticulum</keyword>
<accession>M4H2P6</accession>
<dbReference type="KEGG" id="vg:16414229"/>
<keyword evidence="14" id="KW-1185">Reference proteome</keyword>
<keyword evidence="7 12" id="KW-0106">Calcium</keyword>
<evidence type="ECO:0000256" key="2">
    <source>
        <dbReference type="ARBA" id="ARBA00022581"/>
    </source>
</evidence>
<evidence type="ECO:0000256" key="7">
    <source>
        <dbReference type="ARBA" id="ARBA00022837"/>
    </source>
</evidence>
<evidence type="ECO:0000256" key="5">
    <source>
        <dbReference type="ARBA" id="ARBA00022729"/>
    </source>
</evidence>
<keyword evidence="3 12" id="KW-1146">T=13 icosahedral capsid protein</keyword>
<evidence type="ECO:0000256" key="11">
    <source>
        <dbReference type="ARBA" id="ARBA00023184"/>
    </source>
</evidence>
<reference evidence="13 14" key="3">
    <citation type="journal article" date="2013" name="Infect. Genet. Evol.">
        <title>Analysis of rotavirus species diversity and evolution including the newly determined full-length genome sequences of rotavirus F and G.</title>
        <authorList>
            <person name="Kindler E."/>
            <person name="Trojnar E."/>
            <person name="Heckel G."/>
            <person name="Otto P.H."/>
            <person name="Johne R."/>
        </authorList>
    </citation>
    <scope>NUCLEOTIDE SEQUENCE [LARGE SCALE GENOMIC DNA]</scope>
    <source>
        <strain evidence="13">Chicken/03V0567/DEU/2003</strain>
    </source>
</reference>
<comment type="function">
    <text evidence="12">Calcium-binding protein that interacts with rotavirus cell receptors once the initial attachment by VP4 has been achieved. Rotavirus attachment and entry into the host cell probably involves multiple sequential contacts between the outer capsid proteins VP4 and VP7, and the cell receptors. Following entry into the host cell, low intracellular or intravesicular Ca(2+) concentration probably causes the calcium-stabilized VP7 trimers to dissociate from the virion. This step is probably necessary for the membrane-disrupting entry step and the release of VP4, which is locked onto the virion by VP7.</text>
</comment>
<protein>
    <recommendedName>
        <fullName evidence="12">Outer capsid glycoprotein VP7</fullName>
    </recommendedName>
</protein>
<keyword evidence="9 12" id="KW-1015">Disulfide bond</keyword>
<keyword evidence="1 12" id="KW-0167">Capsid protein</keyword>
<keyword evidence="8 12" id="KW-0946">Virion</keyword>
<keyword evidence="2 12" id="KW-0945">Host-virus interaction</keyword>
<keyword evidence="6 12" id="KW-1152">Outer capsid protein</keyword>
<keyword evidence="4 12" id="KW-0479">Metal-binding</keyword>
<evidence type="ECO:0000256" key="1">
    <source>
        <dbReference type="ARBA" id="ARBA00022561"/>
    </source>
</evidence>
<reference evidence="14" key="2">
    <citation type="journal article" date="2012" name="Virology">
        <title>Rotavirus RNA polymerases resolve into two phylogenetically distinct classes that differ in their mechanism of template recognition.</title>
        <authorList>
            <person name="Ogden K.M."/>
            <person name="Johne R."/>
            <person name="Patton J.T."/>
        </authorList>
    </citation>
    <scope>NUCLEOTIDE SEQUENCE [LARGE SCALE GENOMIC DNA]</scope>
</reference>
<dbReference type="HAMAP" id="MF_04130">
    <property type="entry name" value="Rota_VP7"/>
    <property type="match status" value="1"/>
</dbReference>
<proteinExistence type="inferred from homology"/>
<dbReference type="GO" id="GO:0039624">
    <property type="term" value="C:viral outer capsid"/>
    <property type="evidence" value="ECO:0007669"/>
    <property type="project" value="UniProtKB-UniRule"/>
</dbReference>
<evidence type="ECO:0000256" key="6">
    <source>
        <dbReference type="ARBA" id="ARBA00022770"/>
    </source>
</evidence>
<dbReference type="GO" id="GO:0046872">
    <property type="term" value="F:metal ion binding"/>
    <property type="evidence" value="ECO:0007669"/>
    <property type="project" value="UniProtKB-KW"/>
</dbReference>
<dbReference type="Proteomes" id="UP000202712">
    <property type="component" value="Genome"/>
</dbReference>
<evidence type="ECO:0000256" key="3">
    <source>
        <dbReference type="ARBA" id="ARBA00022708"/>
    </source>
</evidence>
<reference evidence="14" key="1">
    <citation type="journal article" date="2011" name="Virology">
        <title>Sequence analysis of the VP6-encoding genome segment of avian group F and G rotaviruses.</title>
        <authorList>
            <person name="Johne R."/>
            <person name="Otto P."/>
            <person name="Roth B."/>
            <person name="Lohren U."/>
            <person name="Belnap D."/>
            <person name="Reetz J."/>
            <person name="Trojnar E."/>
        </authorList>
    </citation>
    <scope>NUCLEOTIDE SEQUENCE [LARGE SCALE GENOMIC DNA]</scope>
</reference>
<dbReference type="GO" id="GO:0039621">
    <property type="term" value="C:T=13 icosahedral viral capsid"/>
    <property type="evidence" value="ECO:0007669"/>
    <property type="project" value="UniProtKB-UniRule"/>
</dbReference>
<dbReference type="EMBL" id="JQ920007">
    <property type="protein sequence ID" value="AFL91896.1"/>
    <property type="molecule type" value="Genomic_RNA"/>
</dbReference>
<name>M4H2P6_9REOV</name>
<evidence type="ECO:0000256" key="12">
    <source>
        <dbReference type="HAMAP-Rule" id="MF_04130"/>
    </source>
</evidence>
<sequence>MLRLLFLATTAIGQLVMKPVNNNNICVMYPKSRASEVNETVYEPFKSYSQVYIKFSEYDDTTDGKNVLKILNQIDISNCPMLAVYIVDSGMDFISFLSSQNECQEFEARKKHYIKLDVEKEYFTYARDLKYCPLSNDLIGIYCDSQLDGTYHEIQPTGQSYYDITDIPEFTEMGYVFYSTQSFYICERVSSNEFMPVYYFYNNQAPDGTITRAVNWGNAWSNFKKVAQMIYKILDIFFGRKNLEPRA</sequence>
<comment type="subcellular location">
    <subcellularLocation>
        <location evidence="12">Virion</location>
    </subcellularLocation>
    <subcellularLocation>
        <location evidence="12">Host endoplasmic reticulum lumen</location>
    </subcellularLocation>
    <text evidence="12">The outer layer contains 780 copies of VP7, grouped as 260 trimers. Immature double-layered particles assembled in the cytoplasm bud across the membrane of the endoplasmic reticulum, acquiring during this process a transient lipid membrane that is modified with the ER resident viral glycoproteins NSP4 and VP7; these enveloped particles also contain VP4. As the particles move towards the interior of the ER cisternae, the transient lipid membrane and the non-structural protein NSP4 are lost, while the virus surface proteins VP4 and VP7 rearrange to form the outermost virus protein layer, yielding mature infectious triple-layered particles.</text>
</comment>
<dbReference type="Pfam" id="PF05868">
    <property type="entry name" value="Rotavirus_VP7"/>
    <property type="match status" value="1"/>
</dbReference>
<organism evidence="13 14">
    <name type="scientific">Rotavirus G chicken/03V0567/DEU/2003</name>
    <dbReference type="NCBI Taxonomy" id="994995"/>
    <lineage>
        <taxon>Viruses</taxon>
        <taxon>Riboviria</taxon>
        <taxon>Orthornavirae</taxon>
        <taxon>Duplornaviricota</taxon>
        <taxon>Resentoviricetes</taxon>
        <taxon>Reovirales</taxon>
        <taxon>Sedoreoviridae</taxon>
        <taxon>Rotavirus</taxon>
        <taxon>Rotavirus gammagastroenteritidis</taxon>
        <taxon>Rotavirus G</taxon>
    </lineage>
</organism>
<dbReference type="GO" id="GO:0044166">
    <property type="term" value="C:host cell endoplasmic reticulum lumen"/>
    <property type="evidence" value="ECO:0007669"/>
    <property type="project" value="UniProtKB-SubCell"/>
</dbReference>
<dbReference type="InterPro" id="IPR008818">
    <property type="entry name" value="Rotavirus_VP7"/>
</dbReference>
<keyword evidence="5" id="KW-0732">Signal</keyword>
<evidence type="ECO:0000256" key="10">
    <source>
        <dbReference type="ARBA" id="ARBA00023180"/>
    </source>
</evidence>